<dbReference type="PROSITE" id="PS51450">
    <property type="entry name" value="LRR"/>
    <property type="match status" value="2"/>
</dbReference>
<dbReference type="InterPro" id="IPR003591">
    <property type="entry name" value="Leu-rich_rpt_typical-subtyp"/>
</dbReference>
<dbReference type="PROSITE" id="PS50104">
    <property type="entry name" value="TIR"/>
    <property type="match status" value="1"/>
</dbReference>
<protein>
    <recommendedName>
        <fullName evidence="12">TIR domain-containing protein</fullName>
    </recommendedName>
</protein>
<evidence type="ECO:0000256" key="10">
    <source>
        <dbReference type="ARBA" id="ARBA00023180"/>
    </source>
</evidence>
<accession>A0ABP1PYS0</accession>
<gene>
    <name evidence="13" type="ORF">ODALV1_LOCUS5341</name>
</gene>
<comment type="caution">
    <text evidence="13">The sequence shown here is derived from an EMBL/GenBank/DDBJ whole genome shotgun (WGS) entry which is preliminary data.</text>
</comment>
<dbReference type="PANTHER" id="PTHR24365">
    <property type="entry name" value="TOLL-LIKE RECEPTOR"/>
    <property type="match status" value="1"/>
</dbReference>
<dbReference type="Pfam" id="PF13855">
    <property type="entry name" value="LRR_8"/>
    <property type="match status" value="4"/>
</dbReference>
<dbReference type="InterPro" id="IPR032675">
    <property type="entry name" value="LRR_dom_sf"/>
</dbReference>
<keyword evidence="8 11" id="KW-0472">Membrane</keyword>
<evidence type="ECO:0000313" key="14">
    <source>
        <dbReference type="Proteomes" id="UP001642540"/>
    </source>
</evidence>
<name>A0ABP1PYS0_9HEXA</name>
<dbReference type="SUPFAM" id="SSF52047">
    <property type="entry name" value="RNI-like"/>
    <property type="match status" value="1"/>
</dbReference>
<dbReference type="Gene3D" id="3.40.50.10140">
    <property type="entry name" value="Toll/interleukin-1 receptor homology (TIR) domain"/>
    <property type="match status" value="1"/>
</dbReference>
<evidence type="ECO:0000256" key="4">
    <source>
        <dbReference type="ARBA" id="ARBA00022692"/>
    </source>
</evidence>
<evidence type="ECO:0000256" key="3">
    <source>
        <dbReference type="ARBA" id="ARBA00022614"/>
    </source>
</evidence>
<dbReference type="Gene3D" id="3.80.10.10">
    <property type="entry name" value="Ribonuclease Inhibitor"/>
    <property type="match status" value="3"/>
</dbReference>
<keyword evidence="6" id="KW-0677">Repeat</keyword>
<dbReference type="SUPFAM" id="SSF52200">
    <property type="entry name" value="Toll/Interleukin receptor TIR domain"/>
    <property type="match status" value="1"/>
</dbReference>
<evidence type="ECO:0000256" key="5">
    <source>
        <dbReference type="ARBA" id="ARBA00022729"/>
    </source>
</evidence>
<organism evidence="13 14">
    <name type="scientific">Orchesella dallaii</name>
    <dbReference type="NCBI Taxonomy" id="48710"/>
    <lineage>
        <taxon>Eukaryota</taxon>
        <taxon>Metazoa</taxon>
        <taxon>Ecdysozoa</taxon>
        <taxon>Arthropoda</taxon>
        <taxon>Hexapoda</taxon>
        <taxon>Collembola</taxon>
        <taxon>Entomobryomorpha</taxon>
        <taxon>Entomobryoidea</taxon>
        <taxon>Orchesellidae</taxon>
        <taxon>Orchesellinae</taxon>
        <taxon>Orchesella</taxon>
    </lineage>
</organism>
<sequence>MKYSILVLGASISISLFIRICCALEANALYKYPTSDTGIFHNVENLAGQSMDMLLSGRADEVYEKLLRFSVLSSFSQSRDFNLATANLVVDGWINDMKHRESETYPEGNFRQGSRIASHIKETQGDDFFQQQLCGLDPPLLNYTSCDPGKSECEQPPPILPEGCEYNESLRYMKCSDGDITAIPPLPPQLSILDLNKTTIQTVPKLAFRNVSIKTIRLYENSIEFIHPWAFHDVENLTSLQIVGNQIEYLAFEIYVGLNEALMLDLQDNRISFEIYQNCPRRPVEDIMPVLPKLSSMILTRNPLKIIPEQMFAGLRHSPIRVLYLDNCNIQDIHPDAFVFLTRLATLNLSENPALMPTLAVALKNVSLTLERIYLAKNGLQTFPVDALSRFANKLKVLDLSENYFESISKDVMSQYPNLEELYLEDCNILTIENDAFENLLNLNVLILRNNRLREIPAVFPPSLRSLTLTNNHPTMVRFNKNIFQNLTLLQYLVLSGVQLEKLETATFTGLTRLSHLFLDGCDIRSIEDYALQPMVNLLYLSLRNNTISSLPQEAFNGLQKLESLYLDSNQLTFPYMDEYGNNATATDEGQYAPFQYLSELVTLDLSRNQIQHLSGKLFQNLTNLRHLYISENRNLESWKTRLFPYREDTIFNSSQESYFQFKANDGNIQFLTDAMLQDFLRMSQVDLSNNKFICDEGACRLRDMIKSSSTFRSFNFSPFNFSQNFLNSDFYTCVDTDTQAHYRIMSLEDDICFKAPVQTEKPGNPLGLPESSGTTLLISLTASISVILAVVLVLAYRNRVHLRYFLFVAKFKVMQSPRKAKLSTIESIQYDYDVFVSYHQDDSKFIENFFLPRIEDRENVLNDSFHGHVNEARNHIYTIENVKIEKKKESIGKFKVCLHERDFEPGVAITENIVNSVDKSRKTVIFISKKYLESQWCTFEMNLAYHRLVESRRKSFALVLLEEIPTGLRTKVLNYLMVSKTYLQWPGKDGSDDDISNFWRRLRSFLQLTD</sequence>
<keyword evidence="7 11" id="KW-1133">Transmembrane helix</keyword>
<dbReference type="InterPro" id="IPR001611">
    <property type="entry name" value="Leu-rich_rpt"/>
</dbReference>
<reference evidence="13 14" key="1">
    <citation type="submission" date="2024-08" db="EMBL/GenBank/DDBJ databases">
        <authorList>
            <person name="Cucini C."/>
            <person name="Frati F."/>
        </authorList>
    </citation>
    <scope>NUCLEOTIDE SEQUENCE [LARGE SCALE GENOMIC DNA]</scope>
</reference>
<dbReference type="EMBL" id="CAXLJM020000016">
    <property type="protein sequence ID" value="CAL8082884.1"/>
    <property type="molecule type" value="Genomic_DNA"/>
</dbReference>
<evidence type="ECO:0000256" key="1">
    <source>
        <dbReference type="ARBA" id="ARBA00004167"/>
    </source>
</evidence>
<dbReference type="Pfam" id="PF01582">
    <property type="entry name" value="TIR"/>
    <property type="match status" value="1"/>
</dbReference>
<keyword evidence="4 11" id="KW-0812">Transmembrane</keyword>
<evidence type="ECO:0000259" key="12">
    <source>
        <dbReference type="PROSITE" id="PS50104"/>
    </source>
</evidence>
<proteinExistence type="inferred from homology"/>
<dbReference type="InterPro" id="IPR000157">
    <property type="entry name" value="TIR_dom"/>
</dbReference>
<evidence type="ECO:0000256" key="8">
    <source>
        <dbReference type="ARBA" id="ARBA00023136"/>
    </source>
</evidence>
<dbReference type="Proteomes" id="UP001642540">
    <property type="component" value="Unassembled WGS sequence"/>
</dbReference>
<evidence type="ECO:0000256" key="9">
    <source>
        <dbReference type="ARBA" id="ARBA00023170"/>
    </source>
</evidence>
<comment type="subcellular location">
    <subcellularLocation>
        <location evidence="1">Membrane</location>
        <topology evidence="1">Single-pass membrane protein</topology>
    </subcellularLocation>
</comment>
<dbReference type="SMART" id="SM00369">
    <property type="entry name" value="LRR_TYP"/>
    <property type="match status" value="14"/>
</dbReference>
<keyword evidence="14" id="KW-1185">Reference proteome</keyword>
<evidence type="ECO:0000256" key="6">
    <source>
        <dbReference type="ARBA" id="ARBA00022737"/>
    </source>
</evidence>
<comment type="similarity">
    <text evidence="2">Belongs to the Toll-like receptor family.</text>
</comment>
<keyword evidence="3" id="KW-0433">Leucine-rich repeat</keyword>
<evidence type="ECO:0000256" key="7">
    <source>
        <dbReference type="ARBA" id="ARBA00022989"/>
    </source>
</evidence>
<feature type="transmembrane region" description="Helical" evidence="11">
    <location>
        <begin position="777"/>
        <end position="797"/>
    </location>
</feature>
<dbReference type="SUPFAM" id="SSF52058">
    <property type="entry name" value="L domain-like"/>
    <property type="match status" value="1"/>
</dbReference>
<evidence type="ECO:0000256" key="2">
    <source>
        <dbReference type="ARBA" id="ARBA00009634"/>
    </source>
</evidence>
<keyword evidence="10" id="KW-0325">Glycoprotein</keyword>
<feature type="domain" description="TIR" evidence="12">
    <location>
        <begin position="831"/>
        <end position="1007"/>
    </location>
</feature>
<keyword evidence="5" id="KW-0732">Signal</keyword>
<dbReference type="InterPro" id="IPR035897">
    <property type="entry name" value="Toll_tir_struct_dom_sf"/>
</dbReference>
<evidence type="ECO:0000256" key="11">
    <source>
        <dbReference type="SAM" id="Phobius"/>
    </source>
</evidence>
<dbReference type="PANTHER" id="PTHR24365:SF530">
    <property type="entry name" value="MSTPROX-RELATED"/>
    <property type="match status" value="1"/>
</dbReference>
<keyword evidence="9" id="KW-0675">Receptor</keyword>
<evidence type="ECO:0000313" key="13">
    <source>
        <dbReference type="EMBL" id="CAL8082884.1"/>
    </source>
</evidence>
<dbReference type="SMART" id="SM00255">
    <property type="entry name" value="TIR"/>
    <property type="match status" value="1"/>
</dbReference>